<organism evidence="2 3">
    <name type="scientific">Methylobacterium oryzae CBMB20</name>
    <dbReference type="NCBI Taxonomy" id="693986"/>
    <lineage>
        <taxon>Bacteria</taxon>
        <taxon>Pseudomonadati</taxon>
        <taxon>Pseudomonadota</taxon>
        <taxon>Alphaproteobacteria</taxon>
        <taxon>Hyphomicrobiales</taxon>
        <taxon>Methylobacteriaceae</taxon>
        <taxon>Methylobacterium</taxon>
    </lineage>
</organism>
<gene>
    <name evidence="2" type="ORF">MOC_4460</name>
</gene>
<dbReference type="HOGENOM" id="CLU_3119701_0_0_5"/>
<protein>
    <submittedName>
        <fullName evidence="2">Protein of unassigned function</fullName>
    </submittedName>
</protein>
<evidence type="ECO:0000256" key="1">
    <source>
        <dbReference type="SAM" id="MobiDB-lite"/>
    </source>
</evidence>
<name>A0A089P0A8_9HYPH</name>
<evidence type="ECO:0000313" key="2">
    <source>
        <dbReference type="EMBL" id="AIQ92215.1"/>
    </source>
</evidence>
<dbReference type="Proteomes" id="UP000029492">
    <property type="component" value="Chromosome"/>
</dbReference>
<keyword evidence="3" id="KW-1185">Reference proteome</keyword>
<accession>A0A089P0A8</accession>
<evidence type="ECO:0000313" key="3">
    <source>
        <dbReference type="Proteomes" id="UP000029492"/>
    </source>
</evidence>
<sequence>MLRSEGCPVTLAEAAAAAIRGFCRVAGSGSNSPSVRLAPSEGRHASEDPS</sequence>
<dbReference type="EMBL" id="CP003811">
    <property type="protein sequence ID" value="AIQ92215.1"/>
    <property type="molecule type" value="Genomic_DNA"/>
</dbReference>
<feature type="region of interest" description="Disordered" evidence="1">
    <location>
        <begin position="27"/>
        <end position="50"/>
    </location>
</feature>
<reference evidence="2 3" key="1">
    <citation type="journal article" date="2014" name="PLoS ONE">
        <title>Genome Information of Methylobacterium oryzae, a Plant-Probiotic Methylotroph in the Phyllosphere.</title>
        <authorList>
            <person name="Kwak M.J."/>
            <person name="Jeong H."/>
            <person name="Madhaiyan M."/>
            <person name="Lee Y."/>
            <person name="Sa T.M."/>
            <person name="Oh T.K."/>
            <person name="Kim J.F."/>
        </authorList>
    </citation>
    <scope>NUCLEOTIDE SEQUENCE [LARGE SCALE GENOMIC DNA]</scope>
    <source>
        <strain evidence="2 3">CBMB20</strain>
    </source>
</reference>
<dbReference type="STRING" id="693986.MOC_4460"/>
<dbReference type="KEGG" id="mor:MOC_4460"/>
<proteinExistence type="predicted"/>
<feature type="compositionally biased region" description="Basic and acidic residues" evidence="1">
    <location>
        <begin position="41"/>
        <end position="50"/>
    </location>
</feature>
<dbReference type="AlphaFoldDB" id="A0A089P0A8"/>